<gene>
    <name evidence="1" type="ORF">DKK70_10125</name>
</gene>
<proteinExistence type="predicted"/>
<comment type="caution">
    <text evidence="1">The sequence shown here is derived from an EMBL/GenBank/DDBJ whole genome shotgun (WGS) entry which is preliminary data.</text>
</comment>
<dbReference type="AlphaFoldDB" id="A0A2V4E7C9"/>
<dbReference type="Proteomes" id="UP000247932">
    <property type="component" value="Unassembled WGS sequence"/>
</dbReference>
<keyword evidence="2" id="KW-1185">Reference proteome</keyword>
<dbReference type="EMBL" id="QGLR01000012">
    <property type="protein sequence ID" value="PXZ06324.1"/>
    <property type="molecule type" value="Genomic_DNA"/>
</dbReference>
<organism evidence="1 2">
    <name type="scientific">Gilliamella apicola</name>
    <dbReference type="NCBI Taxonomy" id="1196095"/>
    <lineage>
        <taxon>Bacteria</taxon>
        <taxon>Pseudomonadati</taxon>
        <taxon>Pseudomonadota</taxon>
        <taxon>Gammaproteobacteria</taxon>
        <taxon>Orbales</taxon>
        <taxon>Orbaceae</taxon>
        <taxon>Gilliamella</taxon>
    </lineage>
</organism>
<sequence>MAENIEDHIIRFRYCHYRNWGHGSTYEKNKIPDKVKNLELLSKHVSVQVFKEKTETTVNM</sequence>
<reference evidence="1 2" key="1">
    <citation type="submission" date="2018-05" db="EMBL/GenBank/DDBJ databases">
        <title>Reference genomes for bee gut microbiota database.</title>
        <authorList>
            <person name="Ellegaard K.M."/>
        </authorList>
    </citation>
    <scope>NUCLEOTIDE SEQUENCE [LARGE SCALE GENOMIC DNA]</scope>
    <source>
        <strain evidence="1 2">ESL0182</strain>
    </source>
</reference>
<name>A0A2V4E7C9_9GAMM</name>
<accession>A0A2V4E7C9</accession>
<protein>
    <submittedName>
        <fullName evidence="1">Uncharacterized protein</fullName>
    </submittedName>
</protein>
<evidence type="ECO:0000313" key="1">
    <source>
        <dbReference type="EMBL" id="PXZ06324.1"/>
    </source>
</evidence>
<evidence type="ECO:0000313" key="2">
    <source>
        <dbReference type="Proteomes" id="UP000247932"/>
    </source>
</evidence>